<dbReference type="InterPro" id="IPR002156">
    <property type="entry name" value="RNaseH_domain"/>
</dbReference>
<evidence type="ECO:0000259" key="1">
    <source>
        <dbReference type="Pfam" id="PF13456"/>
    </source>
</evidence>
<evidence type="ECO:0000313" key="3">
    <source>
        <dbReference type="Proteomes" id="UP000737018"/>
    </source>
</evidence>
<dbReference type="PANTHER" id="PTHR47723:SF19">
    <property type="entry name" value="POLYNUCLEOTIDYL TRANSFERASE, RIBONUCLEASE H-LIKE SUPERFAMILY PROTEIN"/>
    <property type="match status" value="1"/>
</dbReference>
<dbReference type="InterPro" id="IPR053151">
    <property type="entry name" value="RNase_H-like"/>
</dbReference>
<dbReference type="OrthoDB" id="1750085at2759"/>
<dbReference type="Proteomes" id="UP000737018">
    <property type="component" value="Unassembled WGS sequence"/>
</dbReference>
<comment type="caution">
    <text evidence="2">The sequence shown here is derived from an EMBL/GenBank/DDBJ whole genome shotgun (WGS) entry which is preliminary data.</text>
</comment>
<proteinExistence type="predicted"/>
<reference evidence="2" key="1">
    <citation type="submission" date="2020-03" db="EMBL/GenBank/DDBJ databases">
        <title>Castanea mollissima Vanexum genome sequencing.</title>
        <authorList>
            <person name="Staton M."/>
        </authorList>
    </citation>
    <scope>NUCLEOTIDE SEQUENCE</scope>
    <source>
        <tissue evidence="2">Leaf</tissue>
    </source>
</reference>
<dbReference type="PANTHER" id="PTHR47723">
    <property type="entry name" value="OS05G0353850 PROTEIN"/>
    <property type="match status" value="1"/>
</dbReference>
<accession>A0A8J4RSU6</accession>
<name>A0A8J4RSU6_9ROSI</name>
<organism evidence="2 3">
    <name type="scientific">Castanea mollissima</name>
    <name type="common">Chinese chestnut</name>
    <dbReference type="NCBI Taxonomy" id="60419"/>
    <lineage>
        <taxon>Eukaryota</taxon>
        <taxon>Viridiplantae</taxon>
        <taxon>Streptophyta</taxon>
        <taxon>Embryophyta</taxon>
        <taxon>Tracheophyta</taxon>
        <taxon>Spermatophyta</taxon>
        <taxon>Magnoliopsida</taxon>
        <taxon>eudicotyledons</taxon>
        <taxon>Gunneridae</taxon>
        <taxon>Pentapetalae</taxon>
        <taxon>rosids</taxon>
        <taxon>fabids</taxon>
        <taxon>Fagales</taxon>
        <taxon>Fagaceae</taxon>
        <taxon>Castanea</taxon>
    </lineage>
</organism>
<gene>
    <name evidence="2" type="ORF">CMV_004428</name>
</gene>
<feature type="domain" description="RNase H type-1" evidence="1">
    <location>
        <begin position="70"/>
        <end position="171"/>
    </location>
</feature>
<dbReference type="Pfam" id="PF13456">
    <property type="entry name" value="RVT_3"/>
    <property type="match status" value="1"/>
</dbReference>
<dbReference type="Gene3D" id="3.30.420.10">
    <property type="entry name" value="Ribonuclease H-like superfamily/Ribonuclease H"/>
    <property type="match status" value="1"/>
</dbReference>
<keyword evidence="3" id="KW-1185">Reference proteome</keyword>
<dbReference type="InterPro" id="IPR044730">
    <property type="entry name" value="RNase_H-like_dom_plant"/>
</dbReference>
<dbReference type="GO" id="GO:0003676">
    <property type="term" value="F:nucleic acid binding"/>
    <property type="evidence" value="ECO:0007669"/>
    <property type="project" value="InterPro"/>
</dbReference>
<dbReference type="GO" id="GO:0004523">
    <property type="term" value="F:RNA-DNA hybrid ribonuclease activity"/>
    <property type="evidence" value="ECO:0007669"/>
    <property type="project" value="InterPro"/>
</dbReference>
<dbReference type="InterPro" id="IPR036397">
    <property type="entry name" value="RNaseH_sf"/>
</dbReference>
<evidence type="ECO:0000313" key="2">
    <source>
        <dbReference type="EMBL" id="KAF3972033.1"/>
    </source>
</evidence>
<sequence>MLFSFAIWMIWKSRNQTVFSSKAQNLKISSEIENLFIEFMYCANSPRCLVPRVVVACRWEKPPEGWIKLNTDGCAAGSMGLASCGGVVRDSHGEWIFGFSRHIGITNSFVVELWGLRDGLMLCSNLNIPSLIVELDAKSIVEIFCKVGYVNDVISPILDDCKMLITKFQQSNSHEQEKDTGARITICIALKSKVLLWFNSSGQEKRG</sequence>
<dbReference type="CDD" id="cd06222">
    <property type="entry name" value="RNase_H_like"/>
    <property type="match status" value="1"/>
</dbReference>
<protein>
    <recommendedName>
        <fullName evidence="1">RNase H type-1 domain-containing protein</fullName>
    </recommendedName>
</protein>
<dbReference type="AlphaFoldDB" id="A0A8J4RSU6"/>
<dbReference type="InterPro" id="IPR012337">
    <property type="entry name" value="RNaseH-like_sf"/>
</dbReference>
<dbReference type="SUPFAM" id="SSF53098">
    <property type="entry name" value="Ribonuclease H-like"/>
    <property type="match status" value="1"/>
</dbReference>
<dbReference type="EMBL" id="JRKL02000369">
    <property type="protein sequence ID" value="KAF3972033.1"/>
    <property type="molecule type" value="Genomic_DNA"/>
</dbReference>